<protein>
    <submittedName>
        <fullName evidence="2">Uncharacterized protein</fullName>
    </submittedName>
</protein>
<dbReference type="Gramene" id="TraesCAD_scaffold_092919_01G000100.1">
    <property type="protein sequence ID" value="TraesCAD_scaffold_092919_01G000100.1"/>
    <property type="gene ID" value="TraesCAD_scaffold_092919_01G000100"/>
</dbReference>
<dbReference type="Gramene" id="TraesJUL3A03G01380720.1">
    <property type="protein sequence ID" value="TraesJUL3A03G01380720.1.CDS1"/>
    <property type="gene ID" value="TraesJUL3A03G01380720"/>
</dbReference>
<dbReference type="EnsemblPlants" id="TraesCS3A02G164800.1">
    <property type="protein sequence ID" value="TraesCS3A02G164800.1.cds1"/>
    <property type="gene ID" value="TraesCS3A02G164800"/>
</dbReference>
<dbReference type="Proteomes" id="UP000019116">
    <property type="component" value="Chromosome 3A"/>
</dbReference>
<dbReference type="Gramene" id="TraesSTA3A03G01360130.1">
    <property type="protein sequence ID" value="TraesSTA3A03G01360130.1.CDS1"/>
    <property type="gene ID" value="TraesSTA3A03G01360130"/>
</dbReference>
<dbReference type="Gramene" id="TraesROB_scaffold_138390_01G000300.1">
    <property type="protein sequence ID" value="TraesROB_scaffold_138390_01G000300.1"/>
    <property type="gene ID" value="TraesROB_scaffold_138390_01G000300"/>
</dbReference>
<reference evidence="2" key="1">
    <citation type="submission" date="2018-08" db="EMBL/GenBank/DDBJ databases">
        <authorList>
            <person name="Rossello M."/>
        </authorList>
    </citation>
    <scope>NUCLEOTIDE SEQUENCE [LARGE SCALE GENOMIC DNA]</scope>
    <source>
        <strain evidence="2">cv. Chinese Spring</strain>
    </source>
</reference>
<dbReference type="Gramene" id="TraesWEE_scaffold_112494_01G000100.1">
    <property type="protein sequence ID" value="TraesWEE_scaffold_112494_01G000100.1"/>
    <property type="gene ID" value="TraesWEE_scaffold_112494_01G000100"/>
</dbReference>
<dbReference type="Gramene" id="TraesCLE_scaffold_026802_01G000100.1">
    <property type="protein sequence ID" value="TraesCLE_scaffold_026802_01G000100.1"/>
    <property type="gene ID" value="TraesCLE_scaffold_026802_01G000100"/>
</dbReference>
<dbReference type="AlphaFoldDB" id="A0A3B6EE16"/>
<keyword evidence="3" id="KW-1185">Reference proteome</keyword>
<reference evidence="2" key="2">
    <citation type="submission" date="2018-10" db="UniProtKB">
        <authorList>
            <consortium name="EnsemblPlants"/>
        </authorList>
    </citation>
    <scope>IDENTIFICATION</scope>
</reference>
<dbReference type="PaxDb" id="4565-Traes_4AL_5A83730DA.4"/>
<evidence type="ECO:0000313" key="2">
    <source>
        <dbReference type="EnsemblPlants" id="TraesCS3A02G164800.1.cds1"/>
    </source>
</evidence>
<dbReference type="Gramene" id="TraesRN3A0100393400.1">
    <property type="protein sequence ID" value="TraesRN3A0100393400.1"/>
    <property type="gene ID" value="TraesRN3A0100393400"/>
</dbReference>
<dbReference type="Gramene" id="TraesPARA_EIv1.0_0807320.1">
    <property type="protein sequence ID" value="TraesPARA_EIv1.0_0807320.1.CDS1"/>
    <property type="gene ID" value="TraesPARA_EIv1.0_0807320"/>
</dbReference>
<dbReference type="Gramene" id="TraesCS3A03G0387200.1">
    <property type="protein sequence ID" value="TraesCS3A03G0387200.1.CDS1"/>
    <property type="gene ID" value="TraesCS3A03G0387200"/>
</dbReference>
<feature type="compositionally biased region" description="Polar residues" evidence="1">
    <location>
        <begin position="31"/>
        <end position="40"/>
    </location>
</feature>
<dbReference type="Gramene" id="TraesJAG3A03G01377980.1">
    <property type="protein sequence ID" value="TraesJAG3A03G01377980.1.CDS1"/>
    <property type="gene ID" value="TraesJAG3A03G01377980"/>
</dbReference>
<name>A0A3B6EE16_WHEAT</name>
<proteinExistence type="predicted"/>
<dbReference type="OMA" id="KRQWISI"/>
<evidence type="ECO:0000313" key="3">
    <source>
        <dbReference type="Proteomes" id="UP000019116"/>
    </source>
</evidence>
<dbReference type="OrthoDB" id="10341258at2759"/>
<feature type="region of interest" description="Disordered" evidence="1">
    <location>
        <begin position="18"/>
        <end position="57"/>
    </location>
</feature>
<accession>A0A3B6EE16</accession>
<organism evidence="2">
    <name type="scientific">Triticum aestivum</name>
    <name type="common">Wheat</name>
    <dbReference type="NCBI Taxonomy" id="4565"/>
    <lineage>
        <taxon>Eukaryota</taxon>
        <taxon>Viridiplantae</taxon>
        <taxon>Streptophyta</taxon>
        <taxon>Embryophyta</taxon>
        <taxon>Tracheophyta</taxon>
        <taxon>Spermatophyta</taxon>
        <taxon>Magnoliopsida</taxon>
        <taxon>Liliopsida</taxon>
        <taxon>Poales</taxon>
        <taxon>Poaceae</taxon>
        <taxon>BOP clade</taxon>
        <taxon>Pooideae</taxon>
        <taxon>Triticodae</taxon>
        <taxon>Triticeae</taxon>
        <taxon>Triticinae</taxon>
        <taxon>Triticum</taxon>
    </lineage>
</organism>
<dbReference type="Gramene" id="TraesARI3A03G01388930.1">
    <property type="protein sequence ID" value="TraesARI3A03G01388930.1.CDS1"/>
    <property type="gene ID" value="TraesARI3A03G01388930"/>
</dbReference>
<sequence>MAPRTPQWLFRGNAVFPAEGGTHARPRAPGSASTGATNGQRLDRRLCPARQSGQNEKEQRLWISIDSRIEGLNNERQWIPIDSLMKKEKGTMRSSILPALHWIKRQLPLLFISIASGARVHAPCTHTAVQRCVEVSAGL</sequence>
<evidence type="ECO:0000256" key="1">
    <source>
        <dbReference type="SAM" id="MobiDB-lite"/>
    </source>
</evidence>
<dbReference type="Gramene" id="TraesCS3A02G164800.1">
    <property type="protein sequence ID" value="TraesCS3A02G164800.1.cds1"/>
    <property type="gene ID" value="TraesCS3A02G164800"/>
</dbReference>
<dbReference type="Gramene" id="TraesMAC3A03G01367070.1">
    <property type="protein sequence ID" value="TraesMAC3A03G01367070.1.CDS1"/>
    <property type="gene ID" value="TraesMAC3A03G01367070"/>
</dbReference>